<comment type="function">
    <text evidence="2">Catalyzes a salvage reaction resulting in the formation of AMP, that is energically less costly than de novo synthesis.</text>
</comment>
<evidence type="ECO:0000256" key="4">
    <source>
        <dbReference type="ARBA" id="ARBA00004659"/>
    </source>
</evidence>
<dbReference type="GO" id="GO:0002055">
    <property type="term" value="F:adenine binding"/>
    <property type="evidence" value="ECO:0007669"/>
    <property type="project" value="TreeGrafter"/>
</dbReference>
<dbReference type="AlphaFoldDB" id="T0Z109"/>
<dbReference type="GO" id="GO:0016208">
    <property type="term" value="F:AMP binding"/>
    <property type="evidence" value="ECO:0007669"/>
    <property type="project" value="TreeGrafter"/>
</dbReference>
<keyword evidence="8" id="KW-0963">Cytoplasm</keyword>
<dbReference type="Pfam" id="PF00156">
    <property type="entry name" value="Pribosyltran"/>
    <property type="match status" value="1"/>
</dbReference>
<evidence type="ECO:0000259" key="12">
    <source>
        <dbReference type="Pfam" id="PF00156"/>
    </source>
</evidence>
<gene>
    <name evidence="13" type="ORF">B1B_15579</name>
</gene>
<dbReference type="CDD" id="cd06223">
    <property type="entry name" value="PRTases_typeI"/>
    <property type="match status" value="1"/>
</dbReference>
<evidence type="ECO:0000256" key="11">
    <source>
        <dbReference type="ARBA" id="ARBA00022726"/>
    </source>
</evidence>
<dbReference type="GO" id="GO:0006168">
    <property type="term" value="P:adenine salvage"/>
    <property type="evidence" value="ECO:0007669"/>
    <property type="project" value="TreeGrafter"/>
</dbReference>
<evidence type="ECO:0000256" key="2">
    <source>
        <dbReference type="ARBA" id="ARBA00003968"/>
    </source>
</evidence>
<sequence>ADSIAGIEARGFIFGAALAYELGLGFLPIRKSGKLPWKCVKEEYALEYGKDTIEMHEDAVKRGESVIIVDDLLATGGTAAAAGNIVRKLGGEPSFAFIIELAALNGAELLKDSRVISLAKL</sequence>
<reference evidence="13" key="1">
    <citation type="submission" date="2013-08" db="EMBL/GenBank/DDBJ databases">
        <authorList>
            <person name="Mendez C."/>
            <person name="Richter M."/>
            <person name="Ferrer M."/>
            <person name="Sanchez J."/>
        </authorList>
    </citation>
    <scope>NUCLEOTIDE SEQUENCE</scope>
</reference>
<organism evidence="13">
    <name type="scientific">mine drainage metagenome</name>
    <dbReference type="NCBI Taxonomy" id="410659"/>
    <lineage>
        <taxon>unclassified sequences</taxon>
        <taxon>metagenomes</taxon>
        <taxon>ecological metagenomes</taxon>
    </lineage>
</organism>
<dbReference type="FunFam" id="3.40.50.2020:FF:000004">
    <property type="entry name" value="Adenine phosphoribosyltransferase"/>
    <property type="match status" value="1"/>
</dbReference>
<dbReference type="GO" id="GO:0003999">
    <property type="term" value="F:adenine phosphoribosyltransferase activity"/>
    <property type="evidence" value="ECO:0007669"/>
    <property type="project" value="UniProtKB-EC"/>
</dbReference>
<proteinExistence type="inferred from homology"/>
<dbReference type="GO" id="GO:0006166">
    <property type="term" value="P:purine ribonucleoside salvage"/>
    <property type="evidence" value="ECO:0007669"/>
    <property type="project" value="UniProtKB-KW"/>
</dbReference>
<evidence type="ECO:0000313" key="13">
    <source>
        <dbReference type="EMBL" id="EQD38983.1"/>
    </source>
</evidence>
<dbReference type="GO" id="GO:0005737">
    <property type="term" value="C:cytoplasm"/>
    <property type="evidence" value="ECO:0007669"/>
    <property type="project" value="UniProtKB-SubCell"/>
</dbReference>
<dbReference type="NCBIfam" id="NF002636">
    <property type="entry name" value="PRK02304.1-5"/>
    <property type="match status" value="1"/>
</dbReference>
<evidence type="ECO:0000256" key="5">
    <source>
        <dbReference type="ARBA" id="ARBA00008391"/>
    </source>
</evidence>
<comment type="caution">
    <text evidence="13">The sequence shown here is derived from an EMBL/GenBank/DDBJ whole genome shotgun (WGS) entry which is preliminary data.</text>
</comment>
<dbReference type="PANTHER" id="PTHR32315:SF3">
    <property type="entry name" value="ADENINE PHOSPHORIBOSYLTRANSFERASE"/>
    <property type="match status" value="1"/>
</dbReference>
<dbReference type="EC" id="2.4.2.7" evidence="7"/>
<dbReference type="Gene3D" id="3.40.50.2020">
    <property type="match status" value="1"/>
</dbReference>
<comment type="catalytic activity">
    <reaction evidence="1">
        <text>AMP + diphosphate = 5-phospho-alpha-D-ribose 1-diphosphate + adenine</text>
        <dbReference type="Rhea" id="RHEA:16609"/>
        <dbReference type="ChEBI" id="CHEBI:16708"/>
        <dbReference type="ChEBI" id="CHEBI:33019"/>
        <dbReference type="ChEBI" id="CHEBI:58017"/>
        <dbReference type="ChEBI" id="CHEBI:456215"/>
        <dbReference type="EC" id="2.4.2.7"/>
    </reaction>
</comment>
<name>T0Z109_9ZZZZ</name>
<accession>T0Z109</accession>
<dbReference type="GO" id="GO:0044209">
    <property type="term" value="P:AMP salvage"/>
    <property type="evidence" value="ECO:0007669"/>
    <property type="project" value="TreeGrafter"/>
</dbReference>
<reference evidence="13" key="2">
    <citation type="journal article" date="2014" name="ISME J.">
        <title>Microbial stratification in low pH oxic and suboxic macroscopic growths along an acid mine drainage.</title>
        <authorList>
            <person name="Mendez-Garcia C."/>
            <person name="Mesa V."/>
            <person name="Sprenger R.R."/>
            <person name="Richter M."/>
            <person name="Diez M.S."/>
            <person name="Solano J."/>
            <person name="Bargiela R."/>
            <person name="Golyshina O.V."/>
            <person name="Manteca A."/>
            <person name="Ramos J.L."/>
            <person name="Gallego J.R."/>
            <person name="Llorente I."/>
            <person name="Martins Dos Santos V.A."/>
            <person name="Jensen O.N."/>
            <person name="Pelaez A.I."/>
            <person name="Sanchez J."/>
            <person name="Ferrer M."/>
        </authorList>
    </citation>
    <scope>NUCLEOTIDE SEQUENCE</scope>
</reference>
<evidence type="ECO:0000256" key="8">
    <source>
        <dbReference type="ARBA" id="ARBA00022490"/>
    </source>
</evidence>
<keyword evidence="9 13" id="KW-0328">Glycosyltransferase</keyword>
<evidence type="ECO:0000256" key="9">
    <source>
        <dbReference type="ARBA" id="ARBA00022676"/>
    </source>
</evidence>
<protein>
    <recommendedName>
        <fullName evidence="7">adenine phosphoribosyltransferase</fullName>
        <ecNumber evidence="7">2.4.2.7</ecNumber>
    </recommendedName>
</protein>
<evidence type="ECO:0000256" key="7">
    <source>
        <dbReference type="ARBA" id="ARBA00011893"/>
    </source>
</evidence>
<dbReference type="InterPro" id="IPR029057">
    <property type="entry name" value="PRTase-like"/>
</dbReference>
<comment type="subcellular location">
    <subcellularLocation>
        <location evidence="3">Cytoplasm</location>
    </subcellularLocation>
</comment>
<dbReference type="EMBL" id="AUZY01010366">
    <property type="protein sequence ID" value="EQD38983.1"/>
    <property type="molecule type" value="Genomic_DNA"/>
</dbReference>
<dbReference type="SUPFAM" id="SSF53271">
    <property type="entry name" value="PRTase-like"/>
    <property type="match status" value="1"/>
</dbReference>
<feature type="domain" description="Phosphoribosyltransferase" evidence="12">
    <location>
        <begin position="2"/>
        <end position="102"/>
    </location>
</feature>
<feature type="non-terminal residue" evidence="13">
    <location>
        <position position="1"/>
    </location>
</feature>
<evidence type="ECO:0000256" key="3">
    <source>
        <dbReference type="ARBA" id="ARBA00004496"/>
    </source>
</evidence>
<evidence type="ECO:0000256" key="6">
    <source>
        <dbReference type="ARBA" id="ARBA00011738"/>
    </source>
</evidence>
<keyword evidence="10 13" id="KW-0808">Transferase</keyword>
<keyword evidence="11" id="KW-0660">Purine salvage</keyword>
<comment type="similarity">
    <text evidence="5">Belongs to the purine/pyrimidine phosphoribosyltransferase family.</text>
</comment>
<evidence type="ECO:0000256" key="1">
    <source>
        <dbReference type="ARBA" id="ARBA00000868"/>
    </source>
</evidence>
<evidence type="ECO:0000256" key="10">
    <source>
        <dbReference type="ARBA" id="ARBA00022679"/>
    </source>
</evidence>
<dbReference type="PANTHER" id="PTHR32315">
    <property type="entry name" value="ADENINE PHOSPHORIBOSYLTRANSFERASE"/>
    <property type="match status" value="1"/>
</dbReference>
<dbReference type="InterPro" id="IPR000836">
    <property type="entry name" value="PRTase_dom"/>
</dbReference>
<comment type="pathway">
    <text evidence="4">Purine metabolism; AMP biosynthesis via salvage pathway; AMP from adenine: step 1/1.</text>
</comment>
<comment type="subunit">
    <text evidence="6">Homodimer.</text>
</comment>
<dbReference type="InterPro" id="IPR050054">
    <property type="entry name" value="UPRTase/APRTase"/>
</dbReference>